<dbReference type="Proteomes" id="UP001165080">
    <property type="component" value="Unassembled WGS sequence"/>
</dbReference>
<dbReference type="InterPro" id="IPR033130">
    <property type="entry name" value="RNase_T2_His_AS_2"/>
</dbReference>
<keyword evidence="11" id="KW-0472">Membrane</keyword>
<evidence type="ECO:0000256" key="6">
    <source>
        <dbReference type="ARBA" id="ARBA00023157"/>
    </source>
</evidence>
<name>A0A9W6BA07_9CHLO</name>
<dbReference type="EMBL" id="BRXU01000001">
    <property type="protein sequence ID" value="GLC48244.1"/>
    <property type="molecule type" value="Genomic_DNA"/>
</dbReference>
<evidence type="ECO:0000256" key="10">
    <source>
        <dbReference type="SAM" id="MobiDB-lite"/>
    </source>
</evidence>
<keyword evidence="5" id="KW-0378">Hydrolase</keyword>
<feature type="compositionally biased region" description="Acidic residues" evidence="10">
    <location>
        <begin position="717"/>
        <end position="730"/>
    </location>
</feature>
<dbReference type="InterPro" id="IPR033697">
    <property type="entry name" value="Ribonuclease_T2_eukaryotic"/>
</dbReference>
<dbReference type="PANTHER" id="PTHR11240">
    <property type="entry name" value="RIBONUCLEASE T2"/>
    <property type="match status" value="1"/>
</dbReference>
<evidence type="ECO:0000313" key="12">
    <source>
        <dbReference type="EMBL" id="GLC48244.1"/>
    </source>
</evidence>
<protein>
    <submittedName>
        <fullName evidence="12">Uncharacterized protein</fullName>
    </submittedName>
</protein>
<reference evidence="12 13" key="1">
    <citation type="journal article" date="2023" name="Commun. Biol.">
        <title>Reorganization of the ancestral sex-determining regions during the evolution of trioecy in Pleodorina starrii.</title>
        <authorList>
            <person name="Takahashi K."/>
            <person name="Suzuki S."/>
            <person name="Kawai-Toyooka H."/>
            <person name="Yamamoto K."/>
            <person name="Hamaji T."/>
            <person name="Ootsuki R."/>
            <person name="Yamaguchi H."/>
            <person name="Kawachi M."/>
            <person name="Higashiyama T."/>
            <person name="Nozaki H."/>
        </authorList>
    </citation>
    <scope>NUCLEOTIDE SEQUENCE [LARGE SCALE GENOMIC DNA]</scope>
    <source>
        <strain evidence="12 13">NIES-4479</strain>
    </source>
</reference>
<dbReference type="FunFam" id="3.90.730.10:FF:000007">
    <property type="entry name" value="Ribonuclease T2"/>
    <property type="match status" value="1"/>
</dbReference>
<feature type="region of interest" description="Disordered" evidence="10">
    <location>
        <begin position="488"/>
        <end position="507"/>
    </location>
</feature>
<keyword evidence="6" id="KW-1015">Disulfide bond</keyword>
<keyword evidence="11" id="KW-0812">Transmembrane</keyword>
<evidence type="ECO:0000256" key="3">
    <source>
        <dbReference type="ARBA" id="ARBA00022729"/>
    </source>
</evidence>
<evidence type="ECO:0000313" key="13">
    <source>
        <dbReference type="Proteomes" id="UP001165080"/>
    </source>
</evidence>
<keyword evidence="7" id="KW-0456">Lyase</keyword>
<evidence type="ECO:0000256" key="9">
    <source>
        <dbReference type="RuleBase" id="RU004328"/>
    </source>
</evidence>
<feature type="compositionally biased region" description="Acidic residues" evidence="10">
    <location>
        <begin position="683"/>
        <end position="693"/>
    </location>
</feature>
<feature type="transmembrane region" description="Helical" evidence="11">
    <location>
        <begin position="586"/>
        <end position="614"/>
    </location>
</feature>
<proteinExistence type="inferred from homology"/>
<feature type="active site" evidence="8">
    <location>
        <position position="134"/>
    </location>
</feature>
<dbReference type="InterPro" id="IPR001568">
    <property type="entry name" value="RNase_T2-like"/>
</dbReference>
<evidence type="ECO:0000256" key="11">
    <source>
        <dbReference type="SAM" id="Phobius"/>
    </source>
</evidence>
<feature type="compositionally biased region" description="Gly residues" evidence="10">
    <location>
        <begin position="464"/>
        <end position="473"/>
    </location>
</feature>
<keyword evidence="4" id="KW-0255">Endonuclease</keyword>
<keyword evidence="3" id="KW-0732">Signal</keyword>
<evidence type="ECO:0000256" key="4">
    <source>
        <dbReference type="ARBA" id="ARBA00022759"/>
    </source>
</evidence>
<dbReference type="PROSITE" id="PS00531">
    <property type="entry name" value="RNASE_T2_2"/>
    <property type="match status" value="1"/>
</dbReference>
<keyword evidence="2" id="KW-0540">Nuclease</keyword>
<comment type="similarity">
    <text evidence="1 9">Belongs to the RNase T2 family.</text>
</comment>
<dbReference type="AlphaFoldDB" id="A0A9W6BA07"/>
<evidence type="ECO:0000256" key="8">
    <source>
        <dbReference type="PIRSR" id="PIRSR633697-1"/>
    </source>
</evidence>
<feature type="region of interest" description="Disordered" evidence="10">
    <location>
        <begin position="237"/>
        <end position="307"/>
    </location>
</feature>
<dbReference type="PROSITE" id="PS00530">
    <property type="entry name" value="RNASE_T2_1"/>
    <property type="match status" value="1"/>
</dbReference>
<gene>
    <name evidence="12" type="primary">PLEST000794</name>
    <name evidence="12" type="ORF">PLESTB_000074700</name>
</gene>
<keyword evidence="11" id="KW-1133">Transmembrane helix</keyword>
<feature type="region of interest" description="Disordered" evidence="10">
    <location>
        <begin position="461"/>
        <end position="483"/>
    </location>
</feature>
<evidence type="ECO:0000256" key="7">
    <source>
        <dbReference type="ARBA" id="ARBA00023239"/>
    </source>
</evidence>
<dbReference type="PANTHER" id="PTHR11240:SF22">
    <property type="entry name" value="RIBONUCLEASE T2"/>
    <property type="match status" value="1"/>
</dbReference>
<comment type="caution">
    <text evidence="12">The sequence shown here is derived from an EMBL/GenBank/DDBJ whole genome shotgun (WGS) entry which is preliminary data.</text>
</comment>
<dbReference type="Gene3D" id="3.90.730.10">
    <property type="entry name" value="Ribonuclease T2-like"/>
    <property type="match status" value="1"/>
</dbReference>
<dbReference type="GO" id="GO:0033897">
    <property type="term" value="F:ribonuclease T2 activity"/>
    <property type="evidence" value="ECO:0007669"/>
    <property type="project" value="InterPro"/>
</dbReference>
<dbReference type="CDD" id="cd01061">
    <property type="entry name" value="RNase_T2_euk"/>
    <property type="match status" value="1"/>
</dbReference>
<evidence type="ECO:0000256" key="2">
    <source>
        <dbReference type="ARBA" id="ARBA00022722"/>
    </source>
</evidence>
<feature type="compositionally biased region" description="Basic and acidic residues" evidence="10">
    <location>
        <begin position="643"/>
        <end position="654"/>
    </location>
</feature>
<feature type="compositionally biased region" description="Low complexity" evidence="10">
    <location>
        <begin position="495"/>
        <end position="507"/>
    </location>
</feature>
<dbReference type="GO" id="GO:0003723">
    <property type="term" value="F:RNA binding"/>
    <property type="evidence" value="ECO:0007669"/>
    <property type="project" value="InterPro"/>
</dbReference>
<dbReference type="Pfam" id="PF00445">
    <property type="entry name" value="Ribonuclease_T2"/>
    <property type="match status" value="1"/>
</dbReference>
<sequence length="779" mass="83163">MMPAFSAVNRTCALILRGFALAGLLCLASCARHVVSLQTINRQATKFDYFLLVRQWPGSYCSKHSCTLLHNRGYHFTIHGLWPNYDDGTWPQFCDASNKFDEDKLEDLMDELESEWPSTMDSDENFWEHEWSKHGTCSVGIFPTEHSYFSNVLKLHRRYDLAAALRKADIVPDKHKVYRAKDLADAIHDEYGVRPVVHCYDKELSEIWMCFDKDLVPYSCDEAHIGNTCQQLTIPPLRLLPEGDRPGGPETELAGDARRQQHQQQKQEGTVAGIGAGGDQLAATDTAAEAVDAPEEVATEGATEGAGSDLAAAAGDDEEATDGAVGHAEMAEGGLDDGMPYEGTVVEDSIYWLLEPDAVALLASASADAATTAAAAGGSGGSDSSTLGSEQQQQQQQLMDIQLIEQRLMQRDDDDDDDEKQQQQQLAVAALTATNPPSGTGALAVLAALAERTLSQLQQQFQISGGGGGGGSGSEPLNNDLVPEGQLPVASQRKSSSSSSSSSSSVSSLGAQDFVWTSKLRGGGDGLAFSADEAEERASLGDGGGGAALTAVTRDGASGPVLWAVQQVLVVPAGGVGAGAAAAPMWVVLLLSVQLICVVAISLALLVVTGMALVGARWGPREQRPGAELGCDCEEEEEEATDEERGRGQQEQRKLPHSWWSPCCGEESRGGAGELSEPLLLQSDEEEEEEDDGSGASVDMAASPPKIHLAKRGMSATEEEEEEEGAEEELERQQQHQQQRGWHVNPLLDHLGSRPVLSLLVAAAARSSPAEQQPYAPVH</sequence>
<keyword evidence="13" id="KW-1185">Reference proteome</keyword>
<feature type="compositionally biased region" description="Low complexity" evidence="10">
    <location>
        <begin position="282"/>
        <end position="291"/>
    </location>
</feature>
<organism evidence="12 13">
    <name type="scientific">Pleodorina starrii</name>
    <dbReference type="NCBI Taxonomy" id="330485"/>
    <lineage>
        <taxon>Eukaryota</taxon>
        <taxon>Viridiplantae</taxon>
        <taxon>Chlorophyta</taxon>
        <taxon>core chlorophytes</taxon>
        <taxon>Chlorophyceae</taxon>
        <taxon>CS clade</taxon>
        <taxon>Chlamydomonadales</taxon>
        <taxon>Volvocaceae</taxon>
        <taxon>Pleodorina</taxon>
    </lineage>
</organism>
<dbReference type="SUPFAM" id="SSF55895">
    <property type="entry name" value="Ribonuclease Rh-like"/>
    <property type="match status" value="1"/>
</dbReference>
<dbReference type="GO" id="GO:0016787">
    <property type="term" value="F:hydrolase activity"/>
    <property type="evidence" value="ECO:0007669"/>
    <property type="project" value="UniProtKB-KW"/>
</dbReference>
<dbReference type="InterPro" id="IPR036430">
    <property type="entry name" value="RNase_T2-like_sf"/>
</dbReference>
<feature type="active site" evidence="8">
    <location>
        <position position="130"/>
    </location>
</feature>
<dbReference type="GO" id="GO:0006401">
    <property type="term" value="P:RNA catabolic process"/>
    <property type="evidence" value="ECO:0007669"/>
    <property type="project" value="TreeGrafter"/>
</dbReference>
<feature type="compositionally biased region" description="Acidic residues" evidence="10">
    <location>
        <begin position="631"/>
        <end position="642"/>
    </location>
</feature>
<accession>A0A9W6BA07</accession>
<feature type="region of interest" description="Disordered" evidence="10">
    <location>
        <begin position="374"/>
        <end position="397"/>
    </location>
</feature>
<dbReference type="InterPro" id="IPR018188">
    <property type="entry name" value="RNase_T2_His_AS_1"/>
</dbReference>
<feature type="active site" evidence="8">
    <location>
        <position position="79"/>
    </location>
</feature>
<evidence type="ECO:0000256" key="5">
    <source>
        <dbReference type="ARBA" id="ARBA00022801"/>
    </source>
</evidence>
<dbReference type="GO" id="GO:0005576">
    <property type="term" value="C:extracellular region"/>
    <property type="evidence" value="ECO:0007669"/>
    <property type="project" value="TreeGrafter"/>
</dbReference>
<evidence type="ECO:0000256" key="1">
    <source>
        <dbReference type="ARBA" id="ARBA00007469"/>
    </source>
</evidence>
<feature type="region of interest" description="Disordered" evidence="10">
    <location>
        <begin position="623"/>
        <end position="748"/>
    </location>
</feature>